<dbReference type="GO" id="GO:0008422">
    <property type="term" value="F:beta-glucosidase activity"/>
    <property type="evidence" value="ECO:0007669"/>
    <property type="project" value="TreeGrafter"/>
</dbReference>
<feature type="chain" id="PRO_5025677805" evidence="6">
    <location>
        <begin position="24"/>
        <end position="1058"/>
    </location>
</feature>
<dbReference type="PRINTS" id="PR00131">
    <property type="entry name" value="GLHYDRLASE1"/>
</dbReference>
<dbReference type="GO" id="GO:0005975">
    <property type="term" value="P:carbohydrate metabolic process"/>
    <property type="evidence" value="ECO:0007669"/>
    <property type="project" value="InterPro"/>
</dbReference>
<evidence type="ECO:0000256" key="1">
    <source>
        <dbReference type="ARBA" id="ARBA00010838"/>
    </source>
</evidence>
<evidence type="ECO:0000256" key="6">
    <source>
        <dbReference type="SAM" id="SignalP"/>
    </source>
</evidence>
<dbReference type="InterPro" id="IPR018120">
    <property type="entry name" value="Glyco_hydro_1_AS"/>
</dbReference>
<dbReference type="OrthoDB" id="65569at2759"/>
<dbReference type="Pfam" id="PF00232">
    <property type="entry name" value="Glyco_hydro_1"/>
    <property type="match status" value="3"/>
</dbReference>
<dbReference type="PANTHER" id="PTHR10353">
    <property type="entry name" value="GLYCOSYL HYDROLASE"/>
    <property type="match status" value="1"/>
</dbReference>
<dbReference type="Proteomes" id="UP000516437">
    <property type="component" value="Chromosome 2"/>
</dbReference>
<dbReference type="Gene3D" id="3.20.20.80">
    <property type="entry name" value="Glycosidases"/>
    <property type="match status" value="2"/>
</dbReference>
<dbReference type="PROSITE" id="PS00653">
    <property type="entry name" value="GLYCOSYL_HYDROL_F1_2"/>
    <property type="match status" value="2"/>
</dbReference>
<organism evidence="7 8">
    <name type="scientific">Morella rubra</name>
    <name type="common">Chinese bayberry</name>
    <dbReference type="NCBI Taxonomy" id="262757"/>
    <lineage>
        <taxon>Eukaryota</taxon>
        <taxon>Viridiplantae</taxon>
        <taxon>Streptophyta</taxon>
        <taxon>Embryophyta</taxon>
        <taxon>Tracheophyta</taxon>
        <taxon>Spermatophyta</taxon>
        <taxon>Magnoliopsida</taxon>
        <taxon>eudicotyledons</taxon>
        <taxon>Gunneridae</taxon>
        <taxon>Pentapetalae</taxon>
        <taxon>rosids</taxon>
        <taxon>fabids</taxon>
        <taxon>Fagales</taxon>
        <taxon>Myricaceae</taxon>
        <taxon>Morella</taxon>
    </lineage>
</organism>
<keyword evidence="2 5" id="KW-0378">Hydrolase</keyword>
<dbReference type="PROSITE" id="PS00572">
    <property type="entry name" value="GLYCOSYL_HYDROL_F1_1"/>
    <property type="match status" value="1"/>
</dbReference>
<dbReference type="PANTHER" id="PTHR10353:SF213">
    <property type="entry name" value="BETA-GLUCOSIDASE 45-RELATED"/>
    <property type="match status" value="1"/>
</dbReference>
<dbReference type="AlphaFoldDB" id="A0A6A1W9H0"/>
<keyword evidence="6" id="KW-0732">Signal</keyword>
<dbReference type="EMBL" id="RXIC02000020">
    <property type="protein sequence ID" value="KAB1221845.1"/>
    <property type="molecule type" value="Genomic_DNA"/>
</dbReference>
<keyword evidence="8" id="KW-1185">Reference proteome</keyword>
<evidence type="ECO:0000256" key="3">
    <source>
        <dbReference type="ARBA" id="ARBA00023295"/>
    </source>
</evidence>
<feature type="signal peptide" evidence="6">
    <location>
        <begin position="1"/>
        <end position="23"/>
    </location>
</feature>
<evidence type="ECO:0000256" key="5">
    <source>
        <dbReference type="RuleBase" id="RU004468"/>
    </source>
</evidence>
<comment type="similarity">
    <text evidence="1">Belongs to the glycosyl hydrolase 1 family.</text>
</comment>
<evidence type="ECO:0000256" key="4">
    <source>
        <dbReference type="PROSITE-ProRule" id="PRU10055"/>
    </source>
</evidence>
<dbReference type="SUPFAM" id="SSF51445">
    <property type="entry name" value="(Trans)glycosidases"/>
    <property type="match status" value="2"/>
</dbReference>
<dbReference type="FunFam" id="3.20.20.80:FF:000020">
    <property type="entry name" value="Beta-glucosidase 12"/>
    <property type="match status" value="1"/>
</dbReference>
<protein>
    <submittedName>
        <fullName evidence="7">Beta-glucosidase 46</fullName>
    </submittedName>
</protein>
<evidence type="ECO:0000313" key="7">
    <source>
        <dbReference type="EMBL" id="KAB1221845.1"/>
    </source>
</evidence>
<keyword evidence="3 5" id="KW-0326">Glycosidase</keyword>
<feature type="active site" description="Nucleophile" evidence="4">
    <location>
        <position position="447"/>
    </location>
</feature>
<proteinExistence type="inferred from homology"/>
<gene>
    <name evidence="7" type="ORF">CJ030_MR2G004005</name>
</gene>
<sequence length="1058" mass="120431">MELSLVWHAFLVIQIFFSVPIASWDAISLEISTDSSPFPSNFLFGTASSSYQFEGAFLSDGKGLSNWDVFTHKPGNILDGSNGDIAVDHYHRYLVFPEIVYGKVISTPRNSEPKLISFVRNDMRKQEDLDLMDDIGVNSYRFSISWARILPRGRFGNVNGAGIDHYNNFINALLRKGIQPFVTLTHYDIPQELEERYRAWLSSKVQEDFKYYADICFSFFGDRVKYWATFNEPNVVAIRGYRSGIYPPSHCSSPFGNCSGGDSEKEPFIVAHNMILSHAAAVSIYRTQYQKKQGGRIGIVMSTVWYEPISNSFEDKLAAGRAQSFYMNWFLDPIVLGKYPIEMHEVLQSDLPTFSEHDLELLKSGLDFIGINHYTSFYIKNCIFSVCEPGPGATKTEGFALRTPKKNGVFIGDSTEVEWLFVYPRGMEKTVTYIKERYNNIPMFITENGFGEKDNPISTVENSVHDVKRKDYMNSYLDALAMAMRKGADVRGYFAWSLLDNFEWIDGYTVRFGLHHVDYATLERTPRLSAAWQGVSAMGILKVLFLLEILLLPPSLSCDPKALKKSLDHSPFPSNFLFGTASSSYQFEGAYLSDGKGLSNWDAYSHKPGNIIDGSNGDVAVDHYHRYLEDIDLMVNLGVNSYRFSISWARILPKGTFGDVNLGGIDFYNNLIDALLRKGIQPFVTLNHFDCPQELEDKFGGWLSPTIQEEFAYFADICFKFFGDRVKYWATFNEPNIQAVKGYRTGEFPPSRCSSPFGNCTRGDSETEPFVAAHNIILAHAASVQVYRTKYQKEQGGTIGIVLHACWFEPISNSKLDKLAAERAQSFFFNWFLDPIIFGKYPAEMDDILGPILPEFSSNDKEILKSGLDFIGINQYTTFYVQDCISSICEPGPGVTKTEGFSRQCSEKDGVHIGEPTDLEWLNVYPQGMKKMVSYVKDRYNNTPMFISENGYGEKNNPNFTLEEFLHDVKRVDYMARYLDALSKAARKGADVRGYFAWSLLDNFEWTFGYTIRFGLHHVDYATLKRTPKLSASWYKQFIAKQKDLTLMPRPNRQQFQY</sequence>
<name>A0A6A1W9H0_9ROSI</name>
<dbReference type="InterPro" id="IPR017853">
    <property type="entry name" value="GH"/>
</dbReference>
<comment type="caution">
    <text evidence="7">The sequence shown here is derived from an EMBL/GenBank/DDBJ whole genome shotgun (WGS) entry which is preliminary data.</text>
</comment>
<evidence type="ECO:0000256" key="2">
    <source>
        <dbReference type="ARBA" id="ARBA00022801"/>
    </source>
</evidence>
<dbReference type="InterPro" id="IPR001360">
    <property type="entry name" value="Glyco_hydro_1"/>
</dbReference>
<evidence type="ECO:0000313" key="8">
    <source>
        <dbReference type="Proteomes" id="UP000516437"/>
    </source>
</evidence>
<accession>A0A6A1W9H0</accession>
<reference evidence="7 8" key="1">
    <citation type="journal article" date="2019" name="Plant Biotechnol. J.">
        <title>The red bayberry genome and genetic basis of sex determination.</title>
        <authorList>
            <person name="Jia H.M."/>
            <person name="Jia H.J."/>
            <person name="Cai Q.L."/>
            <person name="Wang Y."/>
            <person name="Zhao H.B."/>
            <person name="Yang W.F."/>
            <person name="Wang G.Y."/>
            <person name="Li Y.H."/>
            <person name="Zhan D.L."/>
            <person name="Shen Y.T."/>
            <person name="Niu Q.F."/>
            <person name="Chang L."/>
            <person name="Qiu J."/>
            <person name="Zhao L."/>
            <person name="Xie H.B."/>
            <person name="Fu W.Y."/>
            <person name="Jin J."/>
            <person name="Li X.W."/>
            <person name="Jiao Y."/>
            <person name="Zhou C.C."/>
            <person name="Tu T."/>
            <person name="Chai C.Y."/>
            <person name="Gao J.L."/>
            <person name="Fan L.J."/>
            <person name="van de Weg E."/>
            <person name="Wang J.Y."/>
            <person name="Gao Z.S."/>
        </authorList>
    </citation>
    <scope>NUCLEOTIDE SEQUENCE [LARGE SCALE GENOMIC DNA]</scope>
    <source>
        <tissue evidence="7">Leaves</tissue>
    </source>
</reference>
<dbReference type="InterPro" id="IPR033132">
    <property type="entry name" value="GH_1_N_CS"/>
</dbReference>